<dbReference type="Proteomes" id="UP000230731">
    <property type="component" value="Unassembled WGS sequence"/>
</dbReference>
<evidence type="ECO:0000256" key="1">
    <source>
        <dbReference type="SAM" id="MobiDB-lite"/>
    </source>
</evidence>
<dbReference type="AlphaFoldDB" id="A0A2M6X0J2"/>
<proteinExistence type="predicted"/>
<evidence type="ECO:0008006" key="5">
    <source>
        <dbReference type="Google" id="ProtNLM"/>
    </source>
</evidence>
<name>A0A2M6X0J2_9BACT</name>
<accession>A0A2M6X0J2</accession>
<evidence type="ECO:0000313" key="3">
    <source>
        <dbReference type="EMBL" id="PIT98515.1"/>
    </source>
</evidence>
<keyword evidence="2" id="KW-0472">Membrane</keyword>
<dbReference type="InterPro" id="IPR014717">
    <property type="entry name" value="Transl_elong_EF1B/ribsomal_bS6"/>
</dbReference>
<evidence type="ECO:0000256" key="2">
    <source>
        <dbReference type="SAM" id="Phobius"/>
    </source>
</evidence>
<feature type="region of interest" description="Disordered" evidence="1">
    <location>
        <begin position="166"/>
        <end position="191"/>
    </location>
</feature>
<evidence type="ECO:0000313" key="4">
    <source>
        <dbReference type="Proteomes" id="UP000230731"/>
    </source>
</evidence>
<sequence length="207" mass="22023">MSILLRRGGFISVGLATMALFGAAWWLHGRIVQVRGELAAAAAQQHRQMDLNAKQTLLERELIHRADDIARINQLVPQPEELDGVLTLLEGEAKRAGVTVAATALTVPAEAVEQEMKSGSFFHMVPFAITASGEPAALVRFFQAAERLPYLTTIADFSLQAGRASSAVPIGPTGPTSRPPGFSEPTQARGGGELSLTLLVAVRSADE</sequence>
<protein>
    <recommendedName>
        <fullName evidence="5">Type 4a pilus biogenesis protein PilO</fullName>
    </recommendedName>
</protein>
<keyword evidence="2" id="KW-1133">Transmembrane helix</keyword>
<gene>
    <name evidence="3" type="ORF">COT71_00245</name>
</gene>
<organism evidence="3 4">
    <name type="scientific">Candidatus Andersenbacteria bacterium CG10_big_fil_rev_8_21_14_0_10_54_11</name>
    <dbReference type="NCBI Taxonomy" id="1974485"/>
    <lineage>
        <taxon>Bacteria</taxon>
        <taxon>Candidatus Anderseniibacteriota</taxon>
    </lineage>
</organism>
<reference evidence="4" key="1">
    <citation type="submission" date="2017-09" db="EMBL/GenBank/DDBJ databases">
        <title>Depth-based differentiation of microbial function through sediment-hosted aquifers and enrichment of novel symbionts in the deep terrestrial subsurface.</title>
        <authorList>
            <person name="Probst A.J."/>
            <person name="Ladd B."/>
            <person name="Jarett J.K."/>
            <person name="Geller-Mcgrath D.E."/>
            <person name="Sieber C.M.K."/>
            <person name="Emerson J.B."/>
            <person name="Anantharaman K."/>
            <person name="Thomas B.C."/>
            <person name="Malmstrom R."/>
            <person name="Stieglmeier M."/>
            <person name="Klingl A."/>
            <person name="Woyke T."/>
            <person name="Ryan C.M."/>
            <person name="Banfield J.F."/>
        </authorList>
    </citation>
    <scope>NUCLEOTIDE SEQUENCE [LARGE SCALE GENOMIC DNA]</scope>
</reference>
<dbReference type="Gene3D" id="3.30.70.60">
    <property type="match status" value="1"/>
</dbReference>
<keyword evidence="2" id="KW-0812">Transmembrane</keyword>
<feature type="transmembrane region" description="Helical" evidence="2">
    <location>
        <begin position="9"/>
        <end position="27"/>
    </location>
</feature>
<dbReference type="EMBL" id="PEZP01000003">
    <property type="protein sequence ID" value="PIT98515.1"/>
    <property type="molecule type" value="Genomic_DNA"/>
</dbReference>
<comment type="caution">
    <text evidence="3">The sequence shown here is derived from an EMBL/GenBank/DDBJ whole genome shotgun (WGS) entry which is preliminary data.</text>
</comment>